<dbReference type="EMBL" id="JBHRYC010000065">
    <property type="protein sequence ID" value="MFC3638319.1"/>
    <property type="molecule type" value="Genomic_DNA"/>
</dbReference>
<dbReference type="Proteomes" id="UP001595704">
    <property type="component" value="Unassembled WGS sequence"/>
</dbReference>
<evidence type="ECO:0000313" key="1">
    <source>
        <dbReference type="EMBL" id="MFC3638319.1"/>
    </source>
</evidence>
<evidence type="ECO:0000313" key="2">
    <source>
        <dbReference type="Proteomes" id="UP001595704"/>
    </source>
</evidence>
<gene>
    <name evidence="1" type="ORF">ACFONL_13205</name>
</gene>
<dbReference type="RefSeq" id="WP_191320857.1">
    <property type="nucleotide sequence ID" value="NZ_BNCG01000027.1"/>
</dbReference>
<comment type="caution">
    <text evidence="1">The sequence shown here is derived from an EMBL/GenBank/DDBJ whole genome shotgun (WGS) entry which is preliminary data.</text>
</comment>
<accession>A0ABV7UIS7</accession>
<proteinExistence type="predicted"/>
<reference evidence="2" key="1">
    <citation type="journal article" date="2019" name="Int. J. Syst. Evol. Microbiol.">
        <title>The Global Catalogue of Microorganisms (GCM) 10K type strain sequencing project: providing services to taxonomists for standard genome sequencing and annotation.</title>
        <authorList>
            <consortium name="The Broad Institute Genomics Platform"/>
            <consortium name="The Broad Institute Genome Sequencing Center for Infectious Disease"/>
            <person name="Wu L."/>
            <person name="Ma J."/>
        </authorList>
    </citation>
    <scope>NUCLEOTIDE SEQUENCE [LARGE SCALE GENOMIC DNA]</scope>
    <source>
        <strain evidence="2">KCTC 42282</strain>
    </source>
</reference>
<keyword evidence="2" id="KW-1185">Reference proteome</keyword>
<organism evidence="1 2">
    <name type="scientific">Camelimonas fluminis</name>
    <dbReference type="NCBI Taxonomy" id="1576911"/>
    <lineage>
        <taxon>Bacteria</taxon>
        <taxon>Pseudomonadati</taxon>
        <taxon>Pseudomonadota</taxon>
        <taxon>Alphaproteobacteria</taxon>
        <taxon>Hyphomicrobiales</taxon>
        <taxon>Chelatococcaceae</taxon>
        <taxon>Camelimonas</taxon>
    </lineage>
</organism>
<name>A0ABV7UIS7_9HYPH</name>
<protein>
    <submittedName>
        <fullName evidence="1">Uncharacterized protein</fullName>
    </submittedName>
</protein>
<sequence length="623" mass="63819">MDVAGELAGAGGGRGMLGRMLSGMVSGNTMRIGTYAALAYAGYSALREYGGFMLGGGRTTYDLRTQAQKDAALGPANMDKASLEKALGTASGREGLAAGGKLSAAVGGRSDLSVALDVDAHKGLSASKREGLAPGDAPGLRGAMSGQVVRVSLPGDMGKSHDFHLEGAVNDESALAEFKKNYGEFSRKNGLPAELPKGASLIIGDGGGVLSSAPATAREYRFVGGEQFEKNGRMRGSVLDPGADAWSADPAFRSGAARFTGAEVGTGSADLVRASSLSEQAAASSLVRQSQVFGQIGDAPVSTPTSFGDRLLGRDGGRDFSEFARSAGATVGESAVVKSVNLETGERSVGIETAKGGVAFTGGASGDRVTMERDDDGVAVFARRSGASGDLGKFDEKGNFQANDAAAHAMRDMQAAVGEAGRSPVVALANGAGVETGKAISIDMTPGNESVTTRVAYGDRVVDYQARNGSMMMIERDPVTHEPRDAAIIRSQGIRVRDGQFEMDEESRGVLKDHVAIAAEGRPAIVFAKMHPETRENFASMADVGARPEVVGPVVGGDRSEHTGVEAKTADLNLDVGQSVQGGVRLDLIRDEGKKQVASVSGADVLGAAGAARARPAGFEVGG</sequence>